<feature type="domain" description="HTH lysR-type" evidence="5">
    <location>
        <begin position="24"/>
        <end position="81"/>
    </location>
</feature>
<evidence type="ECO:0000256" key="4">
    <source>
        <dbReference type="ARBA" id="ARBA00023163"/>
    </source>
</evidence>
<dbReference type="PRINTS" id="PR00039">
    <property type="entry name" value="HTHLYSR"/>
</dbReference>
<proteinExistence type="inferred from homology"/>
<comment type="caution">
    <text evidence="6">The sequence shown here is derived from an EMBL/GenBank/DDBJ whole genome shotgun (WGS) entry which is preliminary data.</text>
</comment>
<dbReference type="Proteomes" id="UP001521150">
    <property type="component" value="Unassembled WGS sequence"/>
</dbReference>
<dbReference type="Pfam" id="PF00126">
    <property type="entry name" value="HTH_1"/>
    <property type="match status" value="2"/>
</dbReference>
<gene>
    <name evidence="6" type="ORF">LWC34_35880</name>
</gene>
<protein>
    <submittedName>
        <fullName evidence="6">LysR family transcriptional regulator</fullName>
    </submittedName>
</protein>
<reference evidence="6 7" key="1">
    <citation type="submission" date="2021-12" db="EMBL/GenBank/DDBJ databases">
        <title>Genome sequence of Kibdelosporangium philippinense ATCC 49844.</title>
        <authorList>
            <person name="Fedorov E.A."/>
            <person name="Omeragic M."/>
            <person name="Shalygina K.F."/>
            <person name="Maclea K.S."/>
        </authorList>
    </citation>
    <scope>NUCLEOTIDE SEQUENCE [LARGE SCALE GENOMIC DNA]</scope>
    <source>
        <strain evidence="6 7">ATCC 49844</strain>
    </source>
</reference>
<organism evidence="6 7">
    <name type="scientific">Kibdelosporangium philippinense</name>
    <dbReference type="NCBI Taxonomy" id="211113"/>
    <lineage>
        <taxon>Bacteria</taxon>
        <taxon>Bacillati</taxon>
        <taxon>Actinomycetota</taxon>
        <taxon>Actinomycetes</taxon>
        <taxon>Pseudonocardiales</taxon>
        <taxon>Pseudonocardiaceae</taxon>
        <taxon>Kibdelosporangium</taxon>
    </lineage>
</organism>
<dbReference type="InterPro" id="IPR036390">
    <property type="entry name" value="WH_DNA-bd_sf"/>
</dbReference>
<dbReference type="InterPro" id="IPR000847">
    <property type="entry name" value="LysR_HTH_N"/>
</dbReference>
<dbReference type="PROSITE" id="PS50931">
    <property type="entry name" value="HTH_LYSR"/>
    <property type="match status" value="2"/>
</dbReference>
<accession>A0ABS8ZK37</accession>
<keyword evidence="2" id="KW-0805">Transcription regulation</keyword>
<dbReference type="InterPro" id="IPR005119">
    <property type="entry name" value="LysR_subst-bd"/>
</dbReference>
<sequence>MVAGGGARLLNNGEADKDILQIRLSQDDMDLLKAVAETNSVAAAGKRLRISQPTVRRQLARLEHRIGAELAIRADEHLRLTRAGLAVLAAARRFQATLADVVHRLVDMPSGSPQLPRPVLRMAFFGRNWEDFVDDTARRLEGFVVDVTTAPRAQGIDMFEQHAVDAVYGWTYPQQRRRFSRRSVAHDVLSDTMWVSLPAGHRCANDAEVSLEDLRDDRWIVVGDERAKRGLAEICAPYGYSPEISHVVPSLSATRGLLWRGEGVALVSPLTLLPVAGSGFVTRPLRHAPKRLHQLVVDPLVINDGLAKVLCSALCTSYQWKAMKRNPRCLSNVDFHAAGSMPQAEEIGTDVSGALPGLTSSDNQSNLRLWPEDLHLLRVINNSGSLNRAAPQLLITQPALTRKVGRLERQLGARLLRRGHQGTALTPLARRLLAEVNAAQVEFDELLDDIKRGPRVPECRVSD</sequence>
<dbReference type="InterPro" id="IPR036388">
    <property type="entry name" value="WH-like_DNA-bd_sf"/>
</dbReference>
<keyword evidence="7" id="KW-1185">Reference proteome</keyword>
<keyword evidence="3" id="KW-0238">DNA-binding</keyword>
<dbReference type="Pfam" id="PF03466">
    <property type="entry name" value="LysR_substrate"/>
    <property type="match status" value="1"/>
</dbReference>
<evidence type="ECO:0000256" key="2">
    <source>
        <dbReference type="ARBA" id="ARBA00023015"/>
    </source>
</evidence>
<dbReference type="PANTHER" id="PTHR30346">
    <property type="entry name" value="TRANSCRIPTIONAL DUAL REGULATOR HCAR-RELATED"/>
    <property type="match status" value="1"/>
</dbReference>
<dbReference type="Gene3D" id="1.10.10.10">
    <property type="entry name" value="Winged helix-like DNA-binding domain superfamily/Winged helix DNA-binding domain"/>
    <property type="match status" value="2"/>
</dbReference>
<dbReference type="RefSeq" id="WP_233729688.1">
    <property type="nucleotide sequence ID" value="NZ_JAJVCN010000003.1"/>
</dbReference>
<dbReference type="Gene3D" id="3.40.190.10">
    <property type="entry name" value="Periplasmic binding protein-like II"/>
    <property type="match status" value="2"/>
</dbReference>
<evidence type="ECO:0000313" key="7">
    <source>
        <dbReference type="Proteomes" id="UP001521150"/>
    </source>
</evidence>
<feature type="domain" description="HTH lysR-type" evidence="5">
    <location>
        <begin position="373"/>
        <end position="426"/>
    </location>
</feature>
<evidence type="ECO:0000256" key="3">
    <source>
        <dbReference type="ARBA" id="ARBA00023125"/>
    </source>
</evidence>
<dbReference type="EMBL" id="JAJVCN010000003">
    <property type="protein sequence ID" value="MCE7008159.1"/>
    <property type="molecule type" value="Genomic_DNA"/>
</dbReference>
<evidence type="ECO:0000259" key="5">
    <source>
        <dbReference type="PROSITE" id="PS50931"/>
    </source>
</evidence>
<evidence type="ECO:0000256" key="1">
    <source>
        <dbReference type="ARBA" id="ARBA00009437"/>
    </source>
</evidence>
<comment type="similarity">
    <text evidence="1">Belongs to the LysR transcriptional regulatory family.</text>
</comment>
<name>A0ABS8ZK37_9PSEU</name>
<dbReference type="SUPFAM" id="SSF53850">
    <property type="entry name" value="Periplasmic binding protein-like II"/>
    <property type="match status" value="1"/>
</dbReference>
<evidence type="ECO:0000313" key="6">
    <source>
        <dbReference type="EMBL" id="MCE7008159.1"/>
    </source>
</evidence>
<dbReference type="SUPFAM" id="SSF46785">
    <property type="entry name" value="Winged helix' DNA-binding domain"/>
    <property type="match status" value="2"/>
</dbReference>
<keyword evidence="4" id="KW-0804">Transcription</keyword>
<dbReference type="PANTHER" id="PTHR30346:SF29">
    <property type="entry name" value="LYSR SUBSTRATE-BINDING"/>
    <property type="match status" value="1"/>
</dbReference>